<proteinExistence type="predicted"/>
<dbReference type="HOGENOM" id="CLU_197727_0_0_1"/>
<dbReference type="EMBL" id="GL891302">
    <property type="protein sequence ID" value="EGO61401.1"/>
    <property type="molecule type" value="Genomic_DNA"/>
</dbReference>
<evidence type="ECO:0000313" key="3">
    <source>
        <dbReference type="Proteomes" id="UP000008065"/>
    </source>
</evidence>
<reference evidence="3" key="1">
    <citation type="journal article" date="2011" name="Genetics">
        <title>Massive changes in genome architecture accompany the transition to self-fertility in the filamentous fungus Neurospora tetrasperma.</title>
        <authorList>
            <person name="Ellison C.E."/>
            <person name="Stajich J.E."/>
            <person name="Jacobson D.J."/>
            <person name="Natvig D.O."/>
            <person name="Lapidus A."/>
            <person name="Foster B."/>
            <person name="Aerts A."/>
            <person name="Riley R."/>
            <person name="Lindquist E.A."/>
            <person name="Grigoriev I.V."/>
            <person name="Taylor J.W."/>
        </authorList>
    </citation>
    <scope>NUCLEOTIDE SEQUENCE [LARGE SCALE GENOMIC DNA]</scope>
    <source>
        <strain evidence="3">FGSC 2508 / P0657</strain>
    </source>
</reference>
<dbReference type="OrthoDB" id="10312568at2759"/>
<keyword evidence="3" id="KW-1185">Reference proteome</keyword>
<feature type="region of interest" description="Disordered" evidence="1">
    <location>
        <begin position="1"/>
        <end position="62"/>
    </location>
</feature>
<evidence type="ECO:0000313" key="2">
    <source>
        <dbReference type="EMBL" id="EGO61401.1"/>
    </source>
</evidence>
<dbReference type="VEuPathDB" id="FungiDB:NEUTE1DRAFT_98522"/>
<protein>
    <submittedName>
        <fullName evidence="2">Uncharacterized protein</fullName>
    </submittedName>
</protein>
<dbReference type="KEGG" id="nte:NEUTE1DRAFT98522"/>
<dbReference type="Proteomes" id="UP000008065">
    <property type="component" value="Unassembled WGS sequence"/>
</dbReference>
<dbReference type="RefSeq" id="XP_009848464.1">
    <property type="nucleotide sequence ID" value="XM_009850162.1"/>
</dbReference>
<name>F8MD56_NEUT8</name>
<dbReference type="AlphaFoldDB" id="F8MD56"/>
<gene>
    <name evidence="2" type="ORF">NEUTE1DRAFT_98522</name>
</gene>
<evidence type="ECO:0000256" key="1">
    <source>
        <dbReference type="SAM" id="MobiDB-lite"/>
    </source>
</evidence>
<sequence length="62" mass="6516">MSGGSKAGPEEVETGGDVPARLSGMEFPVCPPKKESVGESAAGNGIQEWRRNQEATRTQTDP</sequence>
<accession>F8MD56</accession>
<dbReference type="GeneID" id="20831855"/>
<organism evidence="2 3">
    <name type="scientific">Neurospora tetrasperma (strain FGSC 2508 / ATCC MYA-4615 / P0657)</name>
    <dbReference type="NCBI Taxonomy" id="510951"/>
    <lineage>
        <taxon>Eukaryota</taxon>
        <taxon>Fungi</taxon>
        <taxon>Dikarya</taxon>
        <taxon>Ascomycota</taxon>
        <taxon>Pezizomycotina</taxon>
        <taxon>Sordariomycetes</taxon>
        <taxon>Sordariomycetidae</taxon>
        <taxon>Sordariales</taxon>
        <taxon>Sordariaceae</taxon>
        <taxon>Neurospora</taxon>
    </lineage>
</organism>